<keyword evidence="3" id="KW-1185">Reference proteome</keyword>
<dbReference type="GO" id="GO:0004180">
    <property type="term" value="F:carboxypeptidase activity"/>
    <property type="evidence" value="ECO:0007669"/>
    <property type="project" value="UniProtKB-KW"/>
</dbReference>
<evidence type="ECO:0000313" key="3">
    <source>
        <dbReference type="Proteomes" id="UP000322791"/>
    </source>
</evidence>
<keyword evidence="2" id="KW-0378">Hydrolase</keyword>
<reference evidence="2 3" key="1">
    <citation type="submission" date="2019-08" db="EMBL/GenBank/DDBJ databases">
        <authorList>
            <person name="Seo M.-J."/>
        </authorList>
    </citation>
    <scope>NUCLEOTIDE SEQUENCE [LARGE SCALE GENOMIC DNA]</scope>
    <source>
        <strain evidence="2 3">KIGAM108</strain>
    </source>
</reference>
<organism evidence="2 3">
    <name type="scientific">Hymenobacter lutimineralis</name>
    <dbReference type="NCBI Taxonomy" id="2606448"/>
    <lineage>
        <taxon>Bacteria</taxon>
        <taxon>Pseudomonadati</taxon>
        <taxon>Bacteroidota</taxon>
        <taxon>Cytophagia</taxon>
        <taxon>Cytophagales</taxon>
        <taxon>Hymenobacteraceae</taxon>
        <taxon>Hymenobacter</taxon>
    </lineage>
</organism>
<dbReference type="SUPFAM" id="SSF49464">
    <property type="entry name" value="Carboxypeptidase regulatory domain-like"/>
    <property type="match status" value="1"/>
</dbReference>
<keyword evidence="2" id="KW-0121">Carboxypeptidase</keyword>
<name>A0A5D6UUX3_9BACT</name>
<comment type="caution">
    <text evidence="2">The sequence shown here is derived from an EMBL/GenBank/DDBJ whole genome shotgun (WGS) entry which is preliminary data.</text>
</comment>
<protein>
    <submittedName>
        <fullName evidence="2">Carboxypeptidase-like regulatory domain-containing protein</fullName>
    </submittedName>
</protein>
<dbReference type="InterPro" id="IPR008969">
    <property type="entry name" value="CarboxyPept-like_regulatory"/>
</dbReference>
<evidence type="ECO:0000256" key="1">
    <source>
        <dbReference type="SAM" id="MobiDB-lite"/>
    </source>
</evidence>
<feature type="region of interest" description="Disordered" evidence="1">
    <location>
        <begin position="224"/>
        <end position="248"/>
    </location>
</feature>
<dbReference type="Proteomes" id="UP000322791">
    <property type="component" value="Unassembled WGS sequence"/>
</dbReference>
<proteinExistence type="predicted"/>
<accession>A0A5D6UUX3</accession>
<gene>
    <name evidence="2" type="ORF">FY528_16640</name>
</gene>
<keyword evidence="2" id="KW-0645">Protease</keyword>
<dbReference type="AlphaFoldDB" id="A0A5D6UUX3"/>
<feature type="region of interest" description="Disordered" evidence="1">
    <location>
        <begin position="157"/>
        <end position="194"/>
    </location>
</feature>
<dbReference type="Pfam" id="PF13715">
    <property type="entry name" value="CarbopepD_reg_2"/>
    <property type="match status" value="1"/>
</dbReference>
<dbReference type="EMBL" id="VTHL01000020">
    <property type="protein sequence ID" value="TYZ06900.1"/>
    <property type="molecule type" value="Genomic_DNA"/>
</dbReference>
<evidence type="ECO:0000313" key="2">
    <source>
        <dbReference type="EMBL" id="TYZ06900.1"/>
    </source>
</evidence>
<sequence length="248" mass="27089">MKTAGWAFFPELLPGGCISFVPRMSFRLLPVVLRTLLGFLGLLLASQAAAQVRVTGSIEEAATRKPIPGASVVVQRTRQGVVANEEGDFGITAGRTDTLIFRAVGFKSQRLPLGGTGLSQLIVQIKLVRDSIQLGEVKVRSGRPDEATINRALRNIKRPSTAPTSAVKRPPAPKPLFPVDSMAPKPPTPSLQSPISLLYDQFSREGKQRRKMEEIQAAEQAAAEAAKNRKARQQYNRNFKDNTGYEVE</sequence>